<dbReference type="EMBL" id="JBDXSU010000027">
    <property type="protein sequence ID" value="MFB5192723.1"/>
    <property type="molecule type" value="Genomic_DNA"/>
</dbReference>
<evidence type="ECO:0000256" key="1">
    <source>
        <dbReference type="SAM" id="Phobius"/>
    </source>
</evidence>
<dbReference type="Proteomes" id="UP001579974">
    <property type="component" value="Unassembled WGS sequence"/>
</dbReference>
<accession>A0ABV5AKM8</accession>
<evidence type="ECO:0000313" key="3">
    <source>
        <dbReference type="Proteomes" id="UP001579974"/>
    </source>
</evidence>
<feature type="transmembrane region" description="Helical" evidence="1">
    <location>
        <begin position="7"/>
        <end position="26"/>
    </location>
</feature>
<gene>
    <name evidence="2" type="ORF">KKP3000_001932</name>
</gene>
<dbReference type="RefSeq" id="WP_275473427.1">
    <property type="nucleotide sequence ID" value="NZ_CP162940.1"/>
</dbReference>
<comment type="caution">
    <text evidence="2">The sequence shown here is derived from an EMBL/GenBank/DDBJ whole genome shotgun (WGS) entry which is preliminary data.</text>
</comment>
<sequence length="115" mass="13440">MKLSKRSVWIGILVIIGAFVLWWAYFTYWVPRFHMDSKGDLVSGNTKLVLVSQMLPNDKVKITTPRMIPFWKSIGIVDGSTPGRLWNFTYNGNQYVLYEPNVEMPWKTVYKYATK</sequence>
<protein>
    <recommendedName>
        <fullName evidence="4">DUF3139 domain-containing protein</fullName>
    </recommendedName>
</protein>
<keyword evidence="1" id="KW-0812">Transmembrane</keyword>
<keyword evidence="1" id="KW-1133">Transmembrane helix</keyword>
<organism evidence="2 3">
    <name type="scientific">Alicyclobacillus fastidiosus</name>
    <dbReference type="NCBI Taxonomy" id="392011"/>
    <lineage>
        <taxon>Bacteria</taxon>
        <taxon>Bacillati</taxon>
        <taxon>Bacillota</taxon>
        <taxon>Bacilli</taxon>
        <taxon>Bacillales</taxon>
        <taxon>Alicyclobacillaceae</taxon>
        <taxon>Alicyclobacillus</taxon>
    </lineage>
</organism>
<keyword evidence="3" id="KW-1185">Reference proteome</keyword>
<reference evidence="2 3" key="1">
    <citation type="journal article" date="2024" name="Int. J. Mol. Sci.">
        <title>Exploration of Alicyclobacillus spp. Genome in Search of Antibiotic Resistance.</title>
        <authorList>
            <person name="Bucka-Kolendo J."/>
            <person name="Kiousi D.E."/>
            <person name="Dekowska A."/>
            <person name="Mikolajczuk-Szczyrba A."/>
            <person name="Karadedos D.M."/>
            <person name="Michael P."/>
            <person name="Galanis A."/>
            <person name="Sokolowska B."/>
        </authorList>
    </citation>
    <scope>NUCLEOTIDE SEQUENCE [LARGE SCALE GENOMIC DNA]</scope>
    <source>
        <strain evidence="2 3">KKP 3000</strain>
    </source>
</reference>
<keyword evidence="1" id="KW-0472">Membrane</keyword>
<name>A0ABV5AKM8_9BACL</name>
<evidence type="ECO:0008006" key="4">
    <source>
        <dbReference type="Google" id="ProtNLM"/>
    </source>
</evidence>
<proteinExistence type="predicted"/>
<evidence type="ECO:0000313" key="2">
    <source>
        <dbReference type="EMBL" id="MFB5192723.1"/>
    </source>
</evidence>